<keyword evidence="2" id="KW-0479">Metal-binding</keyword>
<evidence type="ECO:0000256" key="4">
    <source>
        <dbReference type="ARBA" id="ARBA00023004"/>
    </source>
</evidence>
<keyword evidence="9" id="KW-1185">Reference proteome</keyword>
<organism evidence="8 9">
    <name type="scientific">Pseudodesulfovibrio senegalensis</name>
    <dbReference type="NCBI Taxonomy" id="1721087"/>
    <lineage>
        <taxon>Bacteria</taxon>
        <taxon>Pseudomonadati</taxon>
        <taxon>Thermodesulfobacteriota</taxon>
        <taxon>Desulfovibrionia</taxon>
        <taxon>Desulfovibrionales</taxon>
        <taxon>Desulfovibrionaceae</taxon>
    </lineage>
</organism>
<feature type="domain" description="4Fe-4S ferredoxin-type" evidence="7">
    <location>
        <begin position="58"/>
        <end position="89"/>
    </location>
</feature>
<feature type="compositionally biased region" description="Basic and acidic residues" evidence="6">
    <location>
        <begin position="100"/>
        <end position="113"/>
    </location>
</feature>
<evidence type="ECO:0000256" key="3">
    <source>
        <dbReference type="ARBA" id="ARBA00022737"/>
    </source>
</evidence>
<dbReference type="EMBL" id="WAIE01000001">
    <property type="protein sequence ID" value="KAB1443489.1"/>
    <property type="molecule type" value="Genomic_DNA"/>
</dbReference>
<feature type="region of interest" description="Disordered" evidence="6">
    <location>
        <begin position="91"/>
        <end position="114"/>
    </location>
</feature>
<evidence type="ECO:0000259" key="7">
    <source>
        <dbReference type="PROSITE" id="PS51379"/>
    </source>
</evidence>
<dbReference type="GO" id="GO:0016651">
    <property type="term" value="F:oxidoreductase activity, acting on NAD(P)H"/>
    <property type="evidence" value="ECO:0007669"/>
    <property type="project" value="InterPro"/>
</dbReference>
<dbReference type="Proteomes" id="UP000438699">
    <property type="component" value="Unassembled WGS sequence"/>
</dbReference>
<dbReference type="PROSITE" id="PS51379">
    <property type="entry name" value="4FE4S_FER_2"/>
    <property type="match status" value="2"/>
</dbReference>
<keyword evidence="3" id="KW-0677">Repeat</keyword>
<keyword evidence="5" id="KW-0411">Iron-sulfur</keyword>
<dbReference type="InterPro" id="IPR017900">
    <property type="entry name" value="4Fe4S_Fe_S_CS"/>
</dbReference>
<keyword evidence="1" id="KW-0004">4Fe-4S</keyword>
<comment type="caution">
    <text evidence="8">The sequence shown here is derived from an EMBL/GenBank/DDBJ whole genome shotgun (WGS) entry which is preliminary data.</text>
</comment>
<dbReference type="PROSITE" id="PS00198">
    <property type="entry name" value="4FE4S_FER_1"/>
    <property type="match status" value="2"/>
</dbReference>
<dbReference type="GO" id="GO:0046872">
    <property type="term" value="F:metal ion binding"/>
    <property type="evidence" value="ECO:0007669"/>
    <property type="project" value="UniProtKB-KW"/>
</dbReference>
<evidence type="ECO:0000256" key="1">
    <source>
        <dbReference type="ARBA" id="ARBA00022485"/>
    </source>
</evidence>
<proteinExistence type="predicted"/>
<reference evidence="8 9" key="1">
    <citation type="journal article" date="2017" name="Int. J. Syst. Evol. Microbiol.">
        <title>Desulfovibrio senegalensis sp. nov., a mesophilic sulfate reducer isolated from marine sediment.</title>
        <authorList>
            <person name="Thioye A."/>
            <person name="Gam Z.B.A."/>
            <person name="Mbengue M."/>
            <person name="Cayol J.L."/>
            <person name="Joseph-Bartoli M."/>
            <person name="Toure-Kane C."/>
            <person name="Labat M."/>
        </authorList>
    </citation>
    <scope>NUCLEOTIDE SEQUENCE [LARGE SCALE GENOMIC DNA]</scope>
    <source>
        <strain evidence="8 9">DSM 101509</strain>
    </source>
</reference>
<dbReference type="SUPFAM" id="SSF54862">
    <property type="entry name" value="4Fe-4S ferredoxins"/>
    <property type="match status" value="1"/>
</dbReference>
<dbReference type="Pfam" id="PF12838">
    <property type="entry name" value="Fer4_7"/>
    <property type="match status" value="1"/>
</dbReference>
<evidence type="ECO:0000256" key="5">
    <source>
        <dbReference type="ARBA" id="ARBA00023014"/>
    </source>
</evidence>
<evidence type="ECO:0000313" key="9">
    <source>
        <dbReference type="Proteomes" id="UP000438699"/>
    </source>
</evidence>
<sequence length="186" mass="20783">METIRRNILQPIKDLWSLIVGLKVTGKYFAMKQVTVHYPRQVIDDENLKTYAGHIELVGKPKDPCMPRCISCQMCATSCPSGCIKVTKQKAPKPTPEQQKAMEEAKAKGEKVKKPAAPKNPAGFMLDYSLCSLCGTCVEVCPVKSLRFSNDIYLVGTSRDDFKFDLLERLRSQAEPRCDAPASKKQ</sequence>
<dbReference type="AlphaFoldDB" id="A0A6N6N849"/>
<dbReference type="GO" id="GO:0051539">
    <property type="term" value="F:4 iron, 4 sulfur cluster binding"/>
    <property type="evidence" value="ECO:0007669"/>
    <property type="project" value="UniProtKB-KW"/>
</dbReference>
<evidence type="ECO:0000256" key="2">
    <source>
        <dbReference type="ARBA" id="ARBA00022723"/>
    </source>
</evidence>
<dbReference type="Gene3D" id="3.30.70.3270">
    <property type="match status" value="1"/>
</dbReference>
<feature type="domain" description="4Fe-4S ferredoxin-type" evidence="7">
    <location>
        <begin position="122"/>
        <end position="151"/>
    </location>
</feature>
<protein>
    <submittedName>
        <fullName evidence="8">4Fe-4S dicluster domain-containing protein</fullName>
    </submittedName>
</protein>
<dbReference type="GO" id="GO:0016020">
    <property type="term" value="C:membrane"/>
    <property type="evidence" value="ECO:0007669"/>
    <property type="project" value="InterPro"/>
</dbReference>
<evidence type="ECO:0000256" key="6">
    <source>
        <dbReference type="SAM" id="MobiDB-lite"/>
    </source>
</evidence>
<dbReference type="InterPro" id="IPR010226">
    <property type="entry name" value="NADH_quinone_OxRdtase_chainI"/>
</dbReference>
<dbReference type="InterPro" id="IPR017896">
    <property type="entry name" value="4Fe4S_Fe-S-bd"/>
</dbReference>
<dbReference type="OrthoDB" id="9808559at2"/>
<dbReference type="PANTHER" id="PTHR10849">
    <property type="entry name" value="NADH DEHYDROGENASE UBIQUINONE IRON-SULFUR PROTEIN 8, MITOCHONDRIAL"/>
    <property type="match status" value="1"/>
</dbReference>
<evidence type="ECO:0000313" key="8">
    <source>
        <dbReference type="EMBL" id="KAB1443489.1"/>
    </source>
</evidence>
<keyword evidence="4" id="KW-0408">Iron</keyword>
<name>A0A6N6N849_9BACT</name>
<dbReference type="RefSeq" id="WP_151149861.1">
    <property type="nucleotide sequence ID" value="NZ_WAIE01000001.1"/>
</dbReference>
<accession>A0A6N6N849</accession>
<gene>
    <name evidence="8" type="ORF">F8A88_04370</name>
</gene>